<reference evidence="2" key="1">
    <citation type="journal article" date="2014" name="Proc. Natl. Acad. Sci. U.S.A.">
        <title>Extensive sampling of basidiomycete genomes demonstrates inadequacy of the white-rot/brown-rot paradigm for wood decay fungi.</title>
        <authorList>
            <person name="Riley R."/>
            <person name="Salamov A.A."/>
            <person name="Brown D.W."/>
            <person name="Nagy L.G."/>
            <person name="Floudas D."/>
            <person name="Held B.W."/>
            <person name="Levasseur A."/>
            <person name="Lombard V."/>
            <person name="Morin E."/>
            <person name="Otillar R."/>
            <person name="Lindquist E.A."/>
            <person name="Sun H."/>
            <person name="LaButti K.M."/>
            <person name="Schmutz J."/>
            <person name="Jabbour D."/>
            <person name="Luo H."/>
            <person name="Baker S.E."/>
            <person name="Pisabarro A.G."/>
            <person name="Walton J.D."/>
            <person name="Blanchette R.A."/>
            <person name="Henrissat B."/>
            <person name="Martin F."/>
            <person name="Cullen D."/>
            <person name="Hibbett D.S."/>
            <person name="Grigoriev I.V."/>
        </authorList>
    </citation>
    <scope>NUCLEOTIDE SEQUENCE [LARGE SCALE GENOMIC DNA]</scope>
    <source>
        <strain evidence="2">MUCL 33604</strain>
    </source>
</reference>
<dbReference type="Proteomes" id="UP000027265">
    <property type="component" value="Unassembled WGS sequence"/>
</dbReference>
<evidence type="ECO:0000313" key="1">
    <source>
        <dbReference type="EMBL" id="KDQ59226.1"/>
    </source>
</evidence>
<evidence type="ECO:0000313" key="2">
    <source>
        <dbReference type="Proteomes" id="UP000027265"/>
    </source>
</evidence>
<dbReference type="OrthoDB" id="3341102at2759"/>
<protein>
    <submittedName>
        <fullName evidence="1">Uncharacterized protein</fullName>
    </submittedName>
</protein>
<keyword evidence="2" id="KW-1185">Reference proteome</keyword>
<feature type="non-terminal residue" evidence="1">
    <location>
        <position position="1"/>
    </location>
</feature>
<accession>A0A067Q9F5</accession>
<gene>
    <name evidence="1" type="ORF">JAAARDRAFT_112364</name>
</gene>
<organism evidence="1 2">
    <name type="scientific">Jaapia argillacea MUCL 33604</name>
    <dbReference type="NCBI Taxonomy" id="933084"/>
    <lineage>
        <taxon>Eukaryota</taxon>
        <taxon>Fungi</taxon>
        <taxon>Dikarya</taxon>
        <taxon>Basidiomycota</taxon>
        <taxon>Agaricomycotina</taxon>
        <taxon>Agaricomycetes</taxon>
        <taxon>Agaricomycetidae</taxon>
        <taxon>Jaapiales</taxon>
        <taxon>Jaapiaceae</taxon>
        <taxon>Jaapia</taxon>
    </lineage>
</organism>
<dbReference type="InParanoid" id="A0A067Q9F5"/>
<feature type="non-terminal residue" evidence="1">
    <location>
        <position position="122"/>
    </location>
</feature>
<sequence length="122" mass="13496">DQTGLSLFPTGKYTYEEKGSKDVLVAGHEEKCQTTVVTASSMSGNMLPFQSIWGGTTAASLPCTRAATQDEADALGFTYSHSNKRRWSSKDTTKQVLEKLIPYLNRMRQKHNLPPDSKSLLL</sequence>
<dbReference type="AlphaFoldDB" id="A0A067Q9F5"/>
<dbReference type="EMBL" id="KL197716">
    <property type="protein sequence ID" value="KDQ59226.1"/>
    <property type="molecule type" value="Genomic_DNA"/>
</dbReference>
<proteinExistence type="predicted"/>
<dbReference type="HOGENOM" id="CLU_046752_6_0_1"/>
<name>A0A067Q9F5_9AGAM</name>